<keyword evidence="1" id="KW-0812">Transmembrane</keyword>
<evidence type="ECO:0000313" key="2">
    <source>
        <dbReference type="EMBL" id="CAE7765326.1"/>
    </source>
</evidence>
<protein>
    <submittedName>
        <fullName evidence="2">Uncharacterized protein</fullName>
    </submittedName>
</protein>
<comment type="caution">
    <text evidence="2">The sequence shown here is derived from an EMBL/GenBank/DDBJ whole genome shotgun (WGS) entry which is preliminary data.</text>
</comment>
<evidence type="ECO:0000256" key="1">
    <source>
        <dbReference type="SAM" id="Phobius"/>
    </source>
</evidence>
<keyword evidence="3" id="KW-1185">Reference proteome</keyword>
<reference evidence="2" key="1">
    <citation type="submission" date="2021-02" db="EMBL/GenBank/DDBJ databases">
        <authorList>
            <person name="Dougan E. K."/>
            <person name="Rhodes N."/>
            <person name="Thang M."/>
            <person name="Chan C."/>
        </authorList>
    </citation>
    <scope>NUCLEOTIDE SEQUENCE</scope>
</reference>
<evidence type="ECO:0000313" key="3">
    <source>
        <dbReference type="Proteomes" id="UP000649617"/>
    </source>
</evidence>
<dbReference type="Proteomes" id="UP000649617">
    <property type="component" value="Unassembled WGS sequence"/>
</dbReference>
<organism evidence="2 3">
    <name type="scientific">Symbiodinium pilosum</name>
    <name type="common">Dinoflagellate</name>
    <dbReference type="NCBI Taxonomy" id="2952"/>
    <lineage>
        <taxon>Eukaryota</taxon>
        <taxon>Sar</taxon>
        <taxon>Alveolata</taxon>
        <taxon>Dinophyceae</taxon>
        <taxon>Suessiales</taxon>
        <taxon>Symbiodiniaceae</taxon>
        <taxon>Symbiodinium</taxon>
    </lineage>
</organism>
<dbReference type="AlphaFoldDB" id="A0A812YCA3"/>
<sequence>MFLIGPLQSLGMWWAVCKAVHVFSWDEIHWEATFLCITAFLTMMGPLFSAVVWTLSNPSMCFATGLCIEFRTRQLMFASDISIQIFYCLVLCGMIGPQKWSRQSDAFTKLAALDGYGLAAKRIAFPGKINPSTDKCIVSFPGIYSEEWDRAVAAADGEQICECYCKALYGIIPVEAYVSELDASAGIEKQQLAFKRADAKAMGQHLIIKYPHTTFLEWQEEKAKAKRKADELWRQNQGRAPWGCTWFHLWKENVDKAVEQHQSLHVFYFEGRVGAGKLSWEQLSDQEARRKARKCGGLGNSQTAEVAYLEKLDLPYVEQDVTDFNSFISEASVVTSPEIVIEICEPDSKVKL</sequence>
<keyword evidence="1" id="KW-1133">Transmembrane helix</keyword>
<feature type="transmembrane region" description="Helical" evidence="1">
    <location>
        <begin position="29"/>
        <end position="55"/>
    </location>
</feature>
<proteinExistence type="predicted"/>
<accession>A0A812YCA3</accession>
<feature type="transmembrane region" description="Helical" evidence="1">
    <location>
        <begin position="75"/>
        <end position="96"/>
    </location>
</feature>
<gene>
    <name evidence="2" type="ORF">SPIL2461_LOCUS22428</name>
</gene>
<name>A0A812YCA3_SYMPI</name>
<keyword evidence="1" id="KW-0472">Membrane</keyword>
<dbReference type="EMBL" id="CAJNIZ010047275">
    <property type="protein sequence ID" value="CAE7765326.1"/>
    <property type="molecule type" value="Genomic_DNA"/>
</dbReference>